<evidence type="ECO:0000256" key="3">
    <source>
        <dbReference type="ARBA" id="ARBA00022692"/>
    </source>
</evidence>
<evidence type="ECO:0000256" key="4">
    <source>
        <dbReference type="ARBA" id="ARBA00022989"/>
    </source>
</evidence>
<comment type="subcellular location">
    <subcellularLocation>
        <location evidence="1">Membrane</location>
        <topology evidence="1">Multi-pass membrane protein</topology>
    </subcellularLocation>
</comment>
<keyword evidence="2" id="KW-0813">Transport</keyword>
<dbReference type="InterPro" id="IPR000175">
    <property type="entry name" value="Na/ntran_symport"/>
</dbReference>
<feature type="transmembrane region" description="Helical" evidence="6">
    <location>
        <begin position="412"/>
        <end position="436"/>
    </location>
</feature>
<feature type="transmembrane region" description="Helical" evidence="6">
    <location>
        <begin position="340"/>
        <end position="361"/>
    </location>
</feature>
<name>A0A832HZY5_UNCEI</name>
<keyword evidence="5 6" id="KW-0472">Membrane</keyword>
<feature type="transmembrane region" description="Helical" evidence="6">
    <location>
        <begin position="12"/>
        <end position="30"/>
    </location>
</feature>
<dbReference type="InterPro" id="IPR037272">
    <property type="entry name" value="SNS_sf"/>
</dbReference>
<feature type="transmembrane region" description="Helical" evidence="6">
    <location>
        <begin position="42"/>
        <end position="62"/>
    </location>
</feature>
<dbReference type="SUPFAM" id="SSF161070">
    <property type="entry name" value="SNF-like"/>
    <property type="match status" value="1"/>
</dbReference>
<reference evidence="7" key="1">
    <citation type="journal article" date="2020" name="mSystems">
        <title>Genome- and Community-Level Interaction Insights into Carbon Utilization and Element Cycling Functions of Hydrothermarchaeota in Hydrothermal Sediment.</title>
        <authorList>
            <person name="Zhou Z."/>
            <person name="Liu Y."/>
            <person name="Xu W."/>
            <person name="Pan J."/>
            <person name="Luo Z.H."/>
            <person name="Li M."/>
        </authorList>
    </citation>
    <scope>NUCLEOTIDE SEQUENCE [LARGE SCALE GENOMIC DNA]</scope>
    <source>
        <strain evidence="7">SpSt-381</strain>
    </source>
</reference>
<dbReference type="Pfam" id="PF00209">
    <property type="entry name" value="SNF"/>
    <property type="match status" value="1"/>
</dbReference>
<keyword evidence="3 6" id="KW-0812">Transmembrane</keyword>
<dbReference type="PROSITE" id="PS50267">
    <property type="entry name" value="NA_NEUROTRAN_SYMP_3"/>
    <property type="match status" value="1"/>
</dbReference>
<feature type="transmembrane region" description="Helical" evidence="6">
    <location>
        <begin position="291"/>
        <end position="320"/>
    </location>
</feature>
<feature type="transmembrane region" description="Helical" evidence="6">
    <location>
        <begin position="158"/>
        <end position="180"/>
    </location>
</feature>
<evidence type="ECO:0000256" key="5">
    <source>
        <dbReference type="ARBA" id="ARBA00023136"/>
    </source>
</evidence>
<dbReference type="AlphaFoldDB" id="A0A832HZY5"/>
<dbReference type="PANTHER" id="PTHR42948">
    <property type="entry name" value="TRANSPORTER"/>
    <property type="match status" value="1"/>
</dbReference>
<proteinExistence type="predicted"/>
<feature type="transmembrane region" description="Helical" evidence="6">
    <location>
        <begin position="381"/>
        <end position="400"/>
    </location>
</feature>
<feature type="transmembrane region" description="Helical" evidence="6">
    <location>
        <begin position="192"/>
        <end position="212"/>
    </location>
</feature>
<evidence type="ECO:0000256" key="2">
    <source>
        <dbReference type="ARBA" id="ARBA00022448"/>
    </source>
</evidence>
<evidence type="ECO:0000256" key="1">
    <source>
        <dbReference type="ARBA" id="ARBA00004141"/>
    </source>
</evidence>
<accession>A0A832HZY5</accession>
<feature type="transmembrane region" description="Helical" evidence="6">
    <location>
        <begin position="90"/>
        <end position="110"/>
    </location>
</feature>
<dbReference type="PANTHER" id="PTHR42948:SF1">
    <property type="entry name" value="TRANSPORTER"/>
    <property type="match status" value="1"/>
</dbReference>
<organism evidence="7">
    <name type="scientific">Eiseniibacteriota bacterium</name>
    <dbReference type="NCBI Taxonomy" id="2212470"/>
    <lineage>
        <taxon>Bacteria</taxon>
        <taxon>Candidatus Eiseniibacteriota</taxon>
    </lineage>
</organism>
<protein>
    <submittedName>
        <fullName evidence="7">Sodium:calcium symporter</fullName>
    </submittedName>
</protein>
<dbReference type="EMBL" id="DSQF01000005">
    <property type="protein sequence ID" value="HGZ42482.1"/>
    <property type="molecule type" value="Genomic_DNA"/>
</dbReference>
<feature type="transmembrane region" description="Helical" evidence="6">
    <location>
        <begin position="247"/>
        <end position="270"/>
    </location>
</feature>
<sequence>MSKDHIEQWGTRLGCILAVAGSAVGLGNFLRFPGQAAQNGGGAFMIPYFAALLLLGIPIGWAEWTMGRYGGRKGFYSGPAILGLFGKGSWARYVGSISVLIPLAVSYYYLFIESWCLAYFWKYLTGGIGVDPNAPIAEQVRVAGDYFNHFVGTSANGVLNAGGGATIVFFAITIAVNLWLVYRGLTKGIEAFVTWAMPLMAVCALVVLVRVLTLGTPDPAAPERNVINGLGYMWNPDFSALGNFKTWLSAAGQIFFSLSVGFGVILNYAAYLKRNDDVVLSGLTASATNELFEVGFGGMITLTAAFVFLGLSGTAAAVATGTFGLGFNTLPVVFAHMGPWGNFIGATWFLMLFLAAITSSISMYQPTIAFFREAMGMSRTAATTLLAVLATIGGMLVLYFSRNLLFLDTIDFWVGTFLIFVLAAVQIICFSWVFGAERGMKEAHHGSHLRIPGPIRFVMKWITPIYLIVVFIGFCVQSLSGSFMAAMANPEAQLALAFIVLNAFMLLVMVAIGTKRWRAAGLDLDDRQPLD</sequence>
<evidence type="ECO:0000256" key="6">
    <source>
        <dbReference type="SAM" id="Phobius"/>
    </source>
</evidence>
<feature type="transmembrane region" description="Helical" evidence="6">
    <location>
        <begin position="492"/>
        <end position="512"/>
    </location>
</feature>
<dbReference type="PRINTS" id="PR00176">
    <property type="entry name" value="NANEUSMPORT"/>
</dbReference>
<dbReference type="NCBIfam" id="NF037979">
    <property type="entry name" value="Na_transp"/>
    <property type="match status" value="1"/>
</dbReference>
<gene>
    <name evidence="7" type="ORF">ENR23_03470</name>
</gene>
<dbReference type="GO" id="GO:0016020">
    <property type="term" value="C:membrane"/>
    <property type="evidence" value="ECO:0007669"/>
    <property type="project" value="UniProtKB-SubCell"/>
</dbReference>
<comment type="caution">
    <text evidence="7">The sequence shown here is derived from an EMBL/GenBank/DDBJ whole genome shotgun (WGS) entry which is preliminary data.</text>
</comment>
<keyword evidence="4 6" id="KW-1133">Transmembrane helix</keyword>
<feature type="transmembrane region" description="Helical" evidence="6">
    <location>
        <begin position="457"/>
        <end position="480"/>
    </location>
</feature>
<evidence type="ECO:0000313" key="7">
    <source>
        <dbReference type="EMBL" id="HGZ42482.1"/>
    </source>
</evidence>